<dbReference type="Proteomes" id="UP001058074">
    <property type="component" value="Unassembled WGS sequence"/>
</dbReference>
<reference evidence="1" key="1">
    <citation type="journal article" date="2025" name="Int. J. Syst. Evol. Microbiol.">
        <title>Inconstantimicrobium mannanitabidum sp. nov., a novel member of the family Clostridiaceae isolated from anoxic soil under the treatment of reductive soil disinfestation.</title>
        <authorList>
            <person name="Ueki A."/>
            <person name="Tonouchi A."/>
            <person name="Honma S."/>
            <person name="Kaku N."/>
            <person name="Ueki K."/>
        </authorList>
    </citation>
    <scope>NUCLEOTIDE SEQUENCE</scope>
    <source>
        <strain evidence="1">TW13</strain>
    </source>
</reference>
<evidence type="ECO:0000313" key="1">
    <source>
        <dbReference type="EMBL" id="GKX66650.1"/>
    </source>
</evidence>
<dbReference type="EMBL" id="BROD01000001">
    <property type="protein sequence ID" value="GKX66650.1"/>
    <property type="molecule type" value="Genomic_DNA"/>
</dbReference>
<keyword evidence="1" id="KW-0436">Ligase</keyword>
<accession>A0ACB5RC45</accession>
<gene>
    <name evidence="1" type="primary">pheT_2</name>
    <name evidence="1" type="ORF">rsdtw13_19080</name>
</gene>
<evidence type="ECO:0000313" key="2">
    <source>
        <dbReference type="Proteomes" id="UP001058074"/>
    </source>
</evidence>
<comment type="caution">
    <text evidence="1">The sequence shown here is derived from an EMBL/GenBank/DDBJ whole genome shotgun (WGS) entry which is preliminary data.</text>
</comment>
<proteinExistence type="predicted"/>
<name>A0ACB5RC45_9CLOT</name>
<keyword evidence="2" id="KW-1185">Reference proteome</keyword>
<sequence length="674" mass="77317">MKISLDWINDYVDIKDIDVQWLVSKFTITTAEIEEVHHVENDVIIEIDNKSLTNRPDLWCHYGIAREIAAITARKLKSVDYVGEQDLNCSDGEKLEVELQDKEKCLRYSAIKIDNVKVSSSPELIATRLIKCGIRPINIIVDLANYVMLDVGQPLHTFDEKGIDCIKVTSIDKEIKFKCLDDLEREVPKGTLMICNQDKPLAIAGIIGGADSAVSENTEGIILESATFEGVNVRKTASAIGVRTDASARYEKLLDTAITTVAIGRFLKLLKQYQPQVELRTLLYDNIIKPVESINISIEHKYIETYLGNTIDKSTILKILNSLQFEVQEKGSIYNIKVPTYRATKDISCKADIIEEILRVYGYDNIKGSPYKAETVCPVRNVMKDMEYSIKDLLVKKFNFNEVHSYCWYDNNWVEKLGYNYDSALKIANSSVKQFDKLRSDMAPNLLKMIYDNRKNYEEIKIFEIGRIFSMQKNELAQPKHFIAAIYSNKEEEEVYRYLKGICSYLLSNIKNIQVEYNPIKELNKACCLEIKYKNIELGYIYSIPTTALKLFGNKHVISILDINLEVLNSIEKQEIRYVPVSKYPETYLDFSILSSTDMPYECIGKIIKVFTHELLIKTQYIDTYMGANVPEGMKSTTFRMTIGDKNTTLQIEEINKVKEQFIDYLSKNGLKLR</sequence>
<organism evidence="1 2">
    <name type="scientific">Inconstantimicrobium mannanitabidum</name>
    <dbReference type="NCBI Taxonomy" id="1604901"/>
    <lineage>
        <taxon>Bacteria</taxon>
        <taxon>Bacillati</taxon>
        <taxon>Bacillota</taxon>
        <taxon>Clostridia</taxon>
        <taxon>Eubacteriales</taxon>
        <taxon>Clostridiaceae</taxon>
        <taxon>Inconstantimicrobium</taxon>
    </lineage>
</organism>
<protein>
    <submittedName>
        <fullName evidence="1">Phenylalanine--tRNA ligase beta subunit</fullName>
    </submittedName>
</protein>